<dbReference type="InterPro" id="IPR000100">
    <property type="entry name" value="RNase_P"/>
</dbReference>
<dbReference type="InterPro" id="IPR020568">
    <property type="entry name" value="Ribosomal_Su5_D2-typ_SF"/>
</dbReference>
<keyword evidence="5" id="KW-0378">Hydrolase</keyword>
<comment type="function">
    <text evidence="1">RNaseP catalyzes the removal of the 5'-leader sequence from pre-tRNA to produce the mature 5'-terminus. It can also cleave other RNA substrates such as 4.5S RNA. The protein component plays an auxiliary but essential role in vivo by binding to the 5'-leader sequence and broadening the substrate specificity of the ribozyme.</text>
</comment>
<evidence type="ECO:0000256" key="5">
    <source>
        <dbReference type="ARBA" id="ARBA00022801"/>
    </source>
</evidence>
<evidence type="ECO:0000256" key="3">
    <source>
        <dbReference type="ARBA" id="ARBA00022722"/>
    </source>
</evidence>
<evidence type="ECO:0000256" key="7">
    <source>
        <dbReference type="NCBIfam" id="TIGR00188"/>
    </source>
</evidence>
<dbReference type="InterPro" id="IPR020539">
    <property type="entry name" value="RNase_P_CS"/>
</dbReference>
<dbReference type="PANTHER" id="PTHR33992">
    <property type="entry name" value="RIBONUCLEASE P PROTEIN COMPONENT"/>
    <property type="match status" value="1"/>
</dbReference>
<proteinExistence type="predicted"/>
<dbReference type="EMBL" id="MN577573">
    <property type="protein sequence ID" value="QGT51184.1"/>
    <property type="molecule type" value="Genomic_DNA"/>
</dbReference>
<evidence type="ECO:0000256" key="1">
    <source>
        <dbReference type="ARBA" id="ARBA00002663"/>
    </source>
</evidence>
<dbReference type="PANTHER" id="PTHR33992:SF1">
    <property type="entry name" value="RIBONUCLEASE P PROTEIN COMPONENT"/>
    <property type="match status" value="1"/>
</dbReference>
<accession>A0A650EQG0</accession>
<keyword evidence="4" id="KW-0255">Endonuclease</keyword>
<protein>
    <recommendedName>
        <fullName evidence="7">Ribonuclease P protein component</fullName>
        <ecNumber evidence="7">3.1.26.5</ecNumber>
    </recommendedName>
</protein>
<keyword evidence="6" id="KW-0694">RNA-binding</keyword>
<gene>
    <name evidence="8" type="ORF">Firmicute1046_2600</name>
</gene>
<evidence type="ECO:0000313" key="8">
    <source>
        <dbReference type="EMBL" id="QGT51184.1"/>
    </source>
</evidence>
<dbReference type="GO" id="GO:0004526">
    <property type="term" value="F:ribonuclease P activity"/>
    <property type="evidence" value="ECO:0007669"/>
    <property type="project" value="UniProtKB-UniRule"/>
</dbReference>
<dbReference type="NCBIfam" id="TIGR00188">
    <property type="entry name" value="rnpA"/>
    <property type="match status" value="1"/>
</dbReference>
<reference evidence="8" key="1">
    <citation type="journal article" date="2020" name="J. ISSAAS">
        <title>Lactobacilli and other gastrointestinal microbiota of Peromyscus leucopus, reservoir host for agents of Lyme disease and other zoonoses in North America.</title>
        <authorList>
            <person name="Milovic A."/>
            <person name="Bassam K."/>
            <person name="Shao H."/>
            <person name="Chatzistamou I."/>
            <person name="Tufts D.M."/>
            <person name="Diuk-Wasser M."/>
            <person name="Barbour A.G."/>
        </authorList>
    </citation>
    <scope>NUCLEOTIDE SEQUENCE</scope>
    <source>
        <strain evidence="8">LL40</strain>
    </source>
</reference>
<keyword evidence="3" id="KW-0540">Nuclease</keyword>
<dbReference type="Pfam" id="PF00825">
    <property type="entry name" value="Ribonuclease_P"/>
    <property type="match status" value="1"/>
</dbReference>
<name>A0A650EQG0_9FIRM</name>
<dbReference type="InterPro" id="IPR014721">
    <property type="entry name" value="Ribsml_uS5_D2-typ_fold_subgr"/>
</dbReference>
<evidence type="ECO:0000256" key="4">
    <source>
        <dbReference type="ARBA" id="ARBA00022759"/>
    </source>
</evidence>
<dbReference type="PROSITE" id="PS00648">
    <property type="entry name" value="RIBONUCLEASE_P"/>
    <property type="match status" value="1"/>
</dbReference>
<dbReference type="AlphaFoldDB" id="A0A650EQG0"/>
<dbReference type="GO" id="GO:0000049">
    <property type="term" value="F:tRNA binding"/>
    <property type="evidence" value="ECO:0007669"/>
    <property type="project" value="InterPro"/>
</dbReference>
<dbReference type="GO" id="GO:0042781">
    <property type="term" value="F:3'-tRNA processing endoribonuclease activity"/>
    <property type="evidence" value="ECO:0007669"/>
    <property type="project" value="TreeGrafter"/>
</dbReference>
<evidence type="ECO:0000256" key="2">
    <source>
        <dbReference type="ARBA" id="ARBA00022694"/>
    </source>
</evidence>
<dbReference type="EC" id="3.1.26.5" evidence="7"/>
<dbReference type="SUPFAM" id="SSF54211">
    <property type="entry name" value="Ribosomal protein S5 domain 2-like"/>
    <property type="match status" value="1"/>
</dbReference>
<dbReference type="Gene3D" id="3.30.230.10">
    <property type="match status" value="1"/>
</dbReference>
<sequence length="77" mass="8818">MGITVSKKVGKAVQRNRAKRRLRELYRAALPDLKEGYDMVLVARTRTVTAPYWQLVKSFRAAAKQLELIKTVGEDKE</sequence>
<keyword evidence="2" id="KW-0819">tRNA processing</keyword>
<organism evidence="8">
    <name type="scientific">uncultured Bacillota bacterium</name>
    <dbReference type="NCBI Taxonomy" id="344338"/>
    <lineage>
        <taxon>Bacteria</taxon>
        <taxon>Bacillati</taxon>
        <taxon>Bacillota</taxon>
        <taxon>environmental samples</taxon>
    </lineage>
</organism>
<dbReference type="GO" id="GO:0030677">
    <property type="term" value="C:ribonuclease P complex"/>
    <property type="evidence" value="ECO:0007669"/>
    <property type="project" value="TreeGrafter"/>
</dbReference>
<evidence type="ECO:0000256" key="6">
    <source>
        <dbReference type="ARBA" id="ARBA00022884"/>
    </source>
</evidence>